<protein>
    <recommendedName>
        <fullName evidence="3">Serine/threonine-protein phosphatase PGAM5, mitochondrial</fullName>
    </recommendedName>
    <alternativeName>
        <fullName evidence="4">Serine/threonine-protein phosphatase Pgam5, mitochondrial</fullName>
    </alternativeName>
</protein>
<dbReference type="Proteomes" id="UP000095751">
    <property type="component" value="Unassembled WGS sequence"/>
</dbReference>
<evidence type="ECO:0000256" key="1">
    <source>
        <dbReference type="ARBA" id="ARBA00006717"/>
    </source>
</evidence>
<evidence type="ECO:0000313" key="5">
    <source>
        <dbReference type="EMBL" id="OEU10981.1"/>
    </source>
</evidence>
<sequence>MAGKYYDLFPKCQLFKPKYEYPLWDQNWDLYGRTRSSKRQMLKNGSQRKVTRHIFLVRHGQYREDLQHDEQRVLTHKGREQAKKTGEWLAEIIRKNNISTSTCKVKLLSCSTMKRAKQTANIIYNEIDAMYDKHNEEPDPMLMEGIPCHFLPTMGQKSTPERVDQITQDFPRMEGAFRKYIGRSDWLEEINESNAFVNMDTDKAPKNCPIHREHEYQIIVSHANMIRFLVCRALQIPPEAWLRLSLFNGSVTYLVIHAGGEVTLRLFGEIGHMGYDLVSSDLYEGFNWDSFEFYQSALVKQKVQEKEKEEEKKKNDDDELT</sequence>
<evidence type="ECO:0000256" key="2">
    <source>
        <dbReference type="ARBA" id="ARBA00022801"/>
    </source>
</evidence>
<evidence type="ECO:0000256" key="3">
    <source>
        <dbReference type="ARBA" id="ARBA00039765"/>
    </source>
</evidence>
<dbReference type="CDD" id="cd07067">
    <property type="entry name" value="HP_PGM_like"/>
    <property type="match status" value="1"/>
</dbReference>
<reference evidence="5 6" key="1">
    <citation type="submission" date="2016-09" db="EMBL/GenBank/DDBJ databases">
        <title>Extensive genetic diversity and differential bi-allelic expression allows diatom success in the polar Southern Ocean.</title>
        <authorList>
            <consortium name="DOE Joint Genome Institute"/>
            <person name="Mock T."/>
            <person name="Otillar R.P."/>
            <person name="Strauss J."/>
            <person name="Dupont C."/>
            <person name="Frickenhaus S."/>
            <person name="Maumus F."/>
            <person name="Mcmullan M."/>
            <person name="Sanges R."/>
            <person name="Schmutz J."/>
            <person name="Toseland A."/>
            <person name="Valas R."/>
            <person name="Veluchamy A."/>
            <person name="Ward B.J."/>
            <person name="Allen A."/>
            <person name="Barry K."/>
            <person name="Falciatore A."/>
            <person name="Ferrante M."/>
            <person name="Fortunato A.E."/>
            <person name="Gloeckner G."/>
            <person name="Gruber A."/>
            <person name="Hipkin R."/>
            <person name="Janech M."/>
            <person name="Kroth P."/>
            <person name="Leese F."/>
            <person name="Lindquist E."/>
            <person name="Lyon B.R."/>
            <person name="Martin J."/>
            <person name="Mayer C."/>
            <person name="Parker M."/>
            <person name="Quesneville H."/>
            <person name="Raymond J."/>
            <person name="Uhlig C."/>
            <person name="Valentin K.U."/>
            <person name="Worden A.Z."/>
            <person name="Armbrust E.V."/>
            <person name="Bowler C."/>
            <person name="Green B."/>
            <person name="Moulton V."/>
            <person name="Van Oosterhout C."/>
            <person name="Grigoriev I."/>
        </authorList>
    </citation>
    <scope>NUCLEOTIDE SEQUENCE [LARGE SCALE GENOMIC DNA]</scope>
    <source>
        <strain evidence="5 6">CCMP1102</strain>
    </source>
</reference>
<dbReference type="GO" id="GO:0090141">
    <property type="term" value="P:positive regulation of mitochondrial fission"/>
    <property type="evidence" value="ECO:0007669"/>
    <property type="project" value="TreeGrafter"/>
</dbReference>
<dbReference type="GO" id="GO:0005739">
    <property type="term" value="C:mitochondrion"/>
    <property type="evidence" value="ECO:0007669"/>
    <property type="project" value="TreeGrafter"/>
</dbReference>
<dbReference type="AlphaFoldDB" id="A0A1E7EYD3"/>
<dbReference type="Gene3D" id="3.40.50.1240">
    <property type="entry name" value="Phosphoglycerate mutase-like"/>
    <property type="match status" value="1"/>
</dbReference>
<dbReference type="FunCoup" id="A0A1E7EYD3">
    <property type="interactions" value="155"/>
</dbReference>
<accession>A0A1E7EYD3</accession>
<evidence type="ECO:0000313" key="6">
    <source>
        <dbReference type="Proteomes" id="UP000095751"/>
    </source>
</evidence>
<evidence type="ECO:0000256" key="4">
    <source>
        <dbReference type="ARBA" id="ARBA00040722"/>
    </source>
</evidence>
<dbReference type="PANTHER" id="PTHR20935:SF0">
    <property type="entry name" value="SERINE_THREONINE-PROTEIN PHOSPHATASE PGAM5, MITOCHONDRIAL"/>
    <property type="match status" value="1"/>
</dbReference>
<dbReference type="SUPFAM" id="SSF53254">
    <property type="entry name" value="Phosphoglycerate mutase-like"/>
    <property type="match status" value="1"/>
</dbReference>
<dbReference type="EMBL" id="KV784369">
    <property type="protein sequence ID" value="OEU10981.1"/>
    <property type="molecule type" value="Genomic_DNA"/>
</dbReference>
<organism evidence="5 6">
    <name type="scientific">Fragilariopsis cylindrus CCMP1102</name>
    <dbReference type="NCBI Taxonomy" id="635003"/>
    <lineage>
        <taxon>Eukaryota</taxon>
        <taxon>Sar</taxon>
        <taxon>Stramenopiles</taxon>
        <taxon>Ochrophyta</taxon>
        <taxon>Bacillariophyta</taxon>
        <taxon>Bacillariophyceae</taxon>
        <taxon>Bacillariophycidae</taxon>
        <taxon>Bacillariales</taxon>
        <taxon>Bacillariaceae</taxon>
        <taxon>Fragilariopsis</taxon>
    </lineage>
</organism>
<dbReference type="InterPro" id="IPR029033">
    <property type="entry name" value="His_PPase_superfam"/>
</dbReference>
<keyword evidence="2" id="KW-0378">Hydrolase</keyword>
<comment type="similarity">
    <text evidence="1">Belongs to the phosphoglycerate mutase family. BPG-dependent PGAM subfamily.</text>
</comment>
<name>A0A1E7EYD3_9STRA</name>
<dbReference type="GO" id="GO:0004722">
    <property type="term" value="F:protein serine/threonine phosphatase activity"/>
    <property type="evidence" value="ECO:0007669"/>
    <property type="project" value="TreeGrafter"/>
</dbReference>
<dbReference type="InParanoid" id="A0A1E7EYD3"/>
<dbReference type="PANTHER" id="PTHR20935">
    <property type="entry name" value="PHOSPHOGLYCERATE MUTASE-RELATED"/>
    <property type="match status" value="1"/>
</dbReference>
<dbReference type="Pfam" id="PF00300">
    <property type="entry name" value="His_Phos_1"/>
    <property type="match status" value="1"/>
</dbReference>
<keyword evidence="6" id="KW-1185">Reference proteome</keyword>
<proteinExistence type="inferred from homology"/>
<dbReference type="KEGG" id="fcy:FRACYDRAFT_211467"/>
<gene>
    <name evidence="5" type="primary">PGAM8</name>
    <name evidence="5" type="ORF">FRACYDRAFT_211467</name>
</gene>
<dbReference type="OrthoDB" id="2118094at2759"/>
<dbReference type="InterPro" id="IPR013078">
    <property type="entry name" value="His_Pase_superF_clade-1"/>
</dbReference>
<dbReference type="SMART" id="SM00855">
    <property type="entry name" value="PGAM"/>
    <property type="match status" value="1"/>
</dbReference>
<dbReference type="InterPro" id="IPR051021">
    <property type="entry name" value="Mito_Ser/Thr_phosphatase"/>
</dbReference>